<organism evidence="2 3">
    <name type="scientific">Asanoa ferruginea</name>
    <dbReference type="NCBI Taxonomy" id="53367"/>
    <lineage>
        <taxon>Bacteria</taxon>
        <taxon>Bacillati</taxon>
        <taxon>Actinomycetota</taxon>
        <taxon>Actinomycetes</taxon>
        <taxon>Micromonosporales</taxon>
        <taxon>Micromonosporaceae</taxon>
        <taxon>Asanoa</taxon>
    </lineage>
</organism>
<dbReference type="OrthoDB" id="618894at2"/>
<dbReference type="RefSeq" id="WP_116070980.1">
    <property type="nucleotide sequence ID" value="NZ_BONB01000079.1"/>
</dbReference>
<sequence length="446" mass="47812">MWFRRITLTAALVVASTAVAVTPAVAASAPRLSDFDLRPASNAIALTQRVQELDAELPKLGVQNILAQASRDGTAMSGQGAICNPGAVDSKERNLNAVYSFCFDPADSGTNGGNVEWTPQGITTVADAQEDQAWGSAQPLVVSWYNDDSEQVKGTRVTFIDPWSGAYQHVLLAYPFQNDSGNATYMSLRNKQDSTGGSLHAGGLAWYGNYLYVADTRRGFRVFDLRYIFDLQAAGAKGNITDKTKIGRQNGVFYGHGYRYVLPEVGAWTSNAGEVSDASTCTVDGSPHFSFVGLDRTGTDHLTTGEYCDGADNGNDPNKYGRVANWPLDGLNGLPAISSDGRWRATSAYRLPVPNVQGVVAHGSTYYVNRSHGEDVATQNDNGDLLKSTAPSGTTGVLGTPVRRTAPVGPEDLSYWSGFMTFGDVLFSVTEHPGQRMVYATPVSAF</sequence>
<accession>A0A3D9ZR53</accession>
<dbReference type="Proteomes" id="UP000256913">
    <property type="component" value="Unassembled WGS sequence"/>
</dbReference>
<keyword evidence="1" id="KW-0732">Signal</keyword>
<gene>
    <name evidence="2" type="ORF">DFJ67_5900</name>
</gene>
<evidence type="ECO:0008006" key="4">
    <source>
        <dbReference type="Google" id="ProtNLM"/>
    </source>
</evidence>
<feature type="signal peptide" evidence="1">
    <location>
        <begin position="1"/>
        <end position="26"/>
    </location>
</feature>
<evidence type="ECO:0000313" key="3">
    <source>
        <dbReference type="Proteomes" id="UP000256913"/>
    </source>
</evidence>
<feature type="chain" id="PRO_5017734504" description="Secreted protein" evidence="1">
    <location>
        <begin position="27"/>
        <end position="446"/>
    </location>
</feature>
<evidence type="ECO:0000313" key="2">
    <source>
        <dbReference type="EMBL" id="REF99856.1"/>
    </source>
</evidence>
<reference evidence="2 3" key="1">
    <citation type="submission" date="2018-08" db="EMBL/GenBank/DDBJ databases">
        <title>Sequencing the genomes of 1000 actinobacteria strains.</title>
        <authorList>
            <person name="Klenk H.-P."/>
        </authorList>
    </citation>
    <scope>NUCLEOTIDE SEQUENCE [LARGE SCALE GENOMIC DNA]</scope>
    <source>
        <strain evidence="2 3">DSM 44099</strain>
    </source>
</reference>
<name>A0A3D9ZR53_9ACTN</name>
<keyword evidence="3" id="KW-1185">Reference proteome</keyword>
<proteinExistence type="predicted"/>
<dbReference type="EMBL" id="QUMQ01000001">
    <property type="protein sequence ID" value="REF99856.1"/>
    <property type="molecule type" value="Genomic_DNA"/>
</dbReference>
<evidence type="ECO:0000256" key="1">
    <source>
        <dbReference type="SAM" id="SignalP"/>
    </source>
</evidence>
<dbReference type="AlphaFoldDB" id="A0A3D9ZR53"/>
<protein>
    <recommendedName>
        <fullName evidence="4">Secreted protein</fullName>
    </recommendedName>
</protein>
<comment type="caution">
    <text evidence="2">The sequence shown here is derived from an EMBL/GenBank/DDBJ whole genome shotgun (WGS) entry which is preliminary data.</text>
</comment>